<dbReference type="GO" id="GO:0051301">
    <property type="term" value="P:cell division"/>
    <property type="evidence" value="ECO:0007669"/>
    <property type="project" value="UniProtKB-KW"/>
</dbReference>
<dbReference type="Pfam" id="PF09759">
    <property type="entry name" value="Atx10homo_assoc"/>
    <property type="match status" value="1"/>
</dbReference>
<evidence type="ECO:0000259" key="6">
    <source>
        <dbReference type="Pfam" id="PF09759"/>
    </source>
</evidence>
<sequence length="459" mass="52844">MKMAEFHFKYYTQDDIKFIDVTENIEPVITSNYLEHFLDHIKETFISKSNGSLYRIQASNGAIKLLEKHLYMNSEQTEAAQKLVMELYRCLRNCVTNKTTQDYVAEETNILVFTKSYVGKLYEDHLCLKIILQFLINLISSNSEVTRKVHANFSDVFSKIIENKWCLYESAALIYNSALVVPPDVISIKCMFQLDEKNSEIEYVLFFFEKYISSNICWELYNSFEIRHKIIILETLRYQQIKKIQYFLPDSGIDVIVSGFLKSPDIFFKISTDTAQQEVRIVSLLLSIISSCSSIDEYIVKLQQNKNILVTAAALLINFHKLGKEGDNMFKPVQKLSYSQGDETENPVFGLKADLIQLIGNLCWKNNEMQNLAREAEIIPVILDCCNMDANNPFIIQWCIFAIRNFCENNPENQKFIAGLHKRGTVSSSVLESFGMTLHGDEDSELKIVPLDALKNESE</sequence>
<protein>
    <recommendedName>
        <fullName evidence="2">Ataxin-10</fullName>
    </recommendedName>
</protein>
<evidence type="ECO:0000313" key="8">
    <source>
        <dbReference type="Proteomes" id="UP001153709"/>
    </source>
</evidence>
<evidence type="ECO:0000256" key="5">
    <source>
        <dbReference type="ARBA" id="ARBA00045173"/>
    </source>
</evidence>
<comment type="function">
    <text evidence="5">May play a role in the regulation of cytokinesis. May play a role in signaling by stimulating protein glycosylation. Induces neuritogenesis by activating the Ras-MAP kinase pathway and is necessary for the survival of cerebellar neurons. Does not appear to play a major role in ciliogenesis.</text>
</comment>
<dbReference type="InterPro" id="IPR011989">
    <property type="entry name" value="ARM-like"/>
</dbReference>
<dbReference type="OrthoDB" id="379794at2759"/>
<feature type="domain" description="Ataxin-10" evidence="6">
    <location>
        <begin position="351"/>
        <end position="448"/>
    </location>
</feature>
<dbReference type="InterPro" id="IPR016024">
    <property type="entry name" value="ARM-type_fold"/>
</dbReference>
<dbReference type="EMBL" id="OU898276">
    <property type="protein sequence ID" value="CAG9826521.1"/>
    <property type="molecule type" value="Genomic_DNA"/>
</dbReference>
<proteinExistence type="inferred from homology"/>
<evidence type="ECO:0000256" key="2">
    <source>
        <dbReference type="ARBA" id="ARBA00018804"/>
    </source>
</evidence>
<organism evidence="7 8">
    <name type="scientific">Diabrotica balteata</name>
    <name type="common">Banded cucumber beetle</name>
    <dbReference type="NCBI Taxonomy" id="107213"/>
    <lineage>
        <taxon>Eukaryota</taxon>
        <taxon>Metazoa</taxon>
        <taxon>Ecdysozoa</taxon>
        <taxon>Arthropoda</taxon>
        <taxon>Hexapoda</taxon>
        <taxon>Insecta</taxon>
        <taxon>Pterygota</taxon>
        <taxon>Neoptera</taxon>
        <taxon>Endopterygota</taxon>
        <taxon>Coleoptera</taxon>
        <taxon>Polyphaga</taxon>
        <taxon>Cucujiformia</taxon>
        <taxon>Chrysomeloidea</taxon>
        <taxon>Chrysomelidae</taxon>
        <taxon>Galerucinae</taxon>
        <taxon>Diabroticina</taxon>
        <taxon>Diabroticites</taxon>
        <taxon>Diabrotica</taxon>
    </lineage>
</organism>
<reference evidence="7" key="1">
    <citation type="submission" date="2022-01" db="EMBL/GenBank/DDBJ databases">
        <authorList>
            <person name="King R."/>
        </authorList>
    </citation>
    <scope>NUCLEOTIDE SEQUENCE</scope>
</reference>
<name>A0A9N9SNW5_DIABA</name>
<keyword evidence="8" id="KW-1185">Reference proteome</keyword>
<accession>A0A9N9SNW5</accession>
<dbReference type="PANTHER" id="PTHR13255:SF0">
    <property type="entry name" value="ATAXIN-10"/>
    <property type="match status" value="1"/>
</dbReference>
<evidence type="ECO:0000256" key="1">
    <source>
        <dbReference type="ARBA" id="ARBA00008384"/>
    </source>
</evidence>
<dbReference type="AlphaFoldDB" id="A0A9N9SNW5"/>
<dbReference type="InterPro" id="IPR051374">
    <property type="entry name" value="Ataxin-10/CTR86_families"/>
</dbReference>
<gene>
    <name evidence="7" type="ORF">DIABBA_LOCUS628</name>
</gene>
<dbReference type="Gene3D" id="1.25.10.10">
    <property type="entry name" value="Leucine-rich Repeat Variant"/>
    <property type="match status" value="1"/>
</dbReference>
<evidence type="ECO:0000256" key="4">
    <source>
        <dbReference type="ARBA" id="ARBA00023306"/>
    </source>
</evidence>
<evidence type="ECO:0000313" key="7">
    <source>
        <dbReference type="EMBL" id="CAG9826521.1"/>
    </source>
</evidence>
<dbReference type="PANTHER" id="PTHR13255">
    <property type="entry name" value="ATAXIN-10"/>
    <property type="match status" value="1"/>
</dbReference>
<dbReference type="SUPFAM" id="SSF48371">
    <property type="entry name" value="ARM repeat"/>
    <property type="match status" value="1"/>
</dbReference>
<dbReference type="InterPro" id="IPR019156">
    <property type="entry name" value="Ataxin-10_domain"/>
</dbReference>
<dbReference type="GO" id="GO:0005829">
    <property type="term" value="C:cytosol"/>
    <property type="evidence" value="ECO:0007669"/>
    <property type="project" value="TreeGrafter"/>
</dbReference>
<comment type="similarity">
    <text evidence="1">Belongs to the ataxin-10 family.</text>
</comment>
<evidence type="ECO:0000256" key="3">
    <source>
        <dbReference type="ARBA" id="ARBA00022618"/>
    </source>
</evidence>
<keyword evidence="4" id="KW-0131">Cell cycle</keyword>
<keyword evidence="3" id="KW-0132">Cell division</keyword>
<dbReference type="Proteomes" id="UP001153709">
    <property type="component" value="Chromosome 1"/>
</dbReference>